<keyword evidence="5 10" id="KW-0808">Transferase</keyword>
<comment type="similarity">
    <text evidence="8">Belongs to the methyltransferase superfamily. RlmI family.</text>
</comment>
<dbReference type="Pfam" id="PF17785">
    <property type="entry name" value="PUA_3"/>
    <property type="match status" value="1"/>
</dbReference>
<evidence type="ECO:0000256" key="4">
    <source>
        <dbReference type="ARBA" id="ARBA00022603"/>
    </source>
</evidence>
<dbReference type="Proteomes" id="UP001589818">
    <property type="component" value="Unassembled WGS sequence"/>
</dbReference>
<dbReference type="SUPFAM" id="SSF88697">
    <property type="entry name" value="PUA domain-like"/>
    <property type="match status" value="1"/>
</dbReference>
<dbReference type="SUPFAM" id="SSF53335">
    <property type="entry name" value="S-adenosyl-L-methionine-dependent methyltransferases"/>
    <property type="match status" value="1"/>
</dbReference>
<dbReference type="Pfam" id="PF13649">
    <property type="entry name" value="Methyltransf_25"/>
    <property type="match status" value="1"/>
</dbReference>
<gene>
    <name evidence="10" type="ORF">ACFFJ8_29410</name>
</gene>
<evidence type="ECO:0000256" key="8">
    <source>
        <dbReference type="ARBA" id="ARBA00038091"/>
    </source>
</evidence>
<dbReference type="RefSeq" id="WP_204816813.1">
    <property type="nucleotide sequence ID" value="NZ_JANHOF010000001.1"/>
</dbReference>
<keyword evidence="7" id="KW-0694">RNA-binding</keyword>
<dbReference type="InterPro" id="IPR029063">
    <property type="entry name" value="SAM-dependent_MTases_sf"/>
</dbReference>
<accession>A0ABV6JLQ3</accession>
<evidence type="ECO:0000313" key="11">
    <source>
        <dbReference type="Proteomes" id="UP001589818"/>
    </source>
</evidence>
<keyword evidence="6" id="KW-0949">S-adenosyl-L-methionine</keyword>
<dbReference type="PANTHER" id="PTHR42873:SF1">
    <property type="entry name" value="S-ADENOSYLMETHIONINE-DEPENDENT METHYLTRANSFERASE DOMAIN-CONTAINING PROTEIN"/>
    <property type="match status" value="1"/>
</dbReference>
<dbReference type="EC" id="2.1.1.-" evidence="10"/>
<dbReference type="InterPro" id="IPR036974">
    <property type="entry name" value="PUA_sf"/>
</dbReference>
<dbReference type="InterPro" id="IPR041532">
    <property type="entry name" value="RlmI-like_PUA"/>
</dbReference>
<proteinExistence type="inferred from homology"/>
<dbReference type="CDD" id="cd11572">
    <property type="entry name" value="RlmI_M_like"/>
    <property type="match status" value="1"/>
</dbReference>
<evidence type="ECO:0000313" key="10">
    <source>
        <dbReference type="EMBL" id="MFC0395473.1"/>
    </source>
</evidence>
<evidence type="ECO:0000256" key="7">
    <source>
        <dbReference type="ARBA" id="ARBA00022884"/>
    </source>
</evidence>
<comment type="subcellular location">
    <subcellularLocation>
        <location evidence="1">Cytoplasm</location>
    </subcellularLocation>
</comment>
<keyword evidence="4 10" id="KW-0489">Methyltransferase</keyword>
<evidence type="ECO:0000256" key="5">
    <source>
        <dbReference type="ARBA" id="ARBA00022679"/>
    </source>
</evidence>
<dbReference type="SMART" id="SM00359">
    <property type="entry name" value="PUA"/>
    <property type="match status" value="1"/>
</dbReference>
<evidence type="ECO:0000256" key="3">
    <source>
        <dbReference type="ARBA" id="ARBA00022552"/>
    </source>
</evidence>
<dbReference type="GO" id="GO:0008168">
    <property type="term" value="F:methyltransferase activity"/>
    <property type="evidence" value="ECO:0007669"/>
    <property type="project" value="UniProtKB-KW"/>
</dbReference>
<reference evidence="10 11" key="1">
    <citation type="submission" date="2024-09" db="EMBL/GenBank/DDBJ databases">
        <authorList>
            <person name="Sun Q."/>
            <person name="Mori K."/>
        </authorList>
    </citation>
    <scope>NUCLEOTIDE SEQUENCE [LARGE SCALE GENOMIC DNA]</scope>
    <source>
        <strain evidence="10 11">CCM 4839</strain>
    </source>
</reference>
<comment type="caution">
    <text evidence="10">The sequence shown here is derived from an EMBL/GenBank/DDBJ whole genome shotgun (WGS) entry which is preliminary data.</text>
</comment>
<dbReference type="InterPro" id="IPR015947">
    <property type="entry name" value="PUA-like_sf"/>
</dbReference>
<dbReference type="InterPro" id="IPR041698">
    <property type="entry name" value="Methyltransf_25"/>
</dbReference>
<dbReference type="Gene3D" id="3.30.750.80">
    <property type="entry name" value="RNA methyltransferase domain (HRMD) like"/>
    <property type="match status" value="1"/>
</dbReference>
<evidence type="ECO:0000256" key="6">
    <source>
        <dbReference type="ARBA" id="ARBA00022691"/>
    </source>
</evidence>
<evidence type="ECO:0000256" key="1">
    <source>
        <dbReference type="ARBA" id="ARBA00004496"/>
    </source>
</evidence>
<dbReference type="CDD" id="cd02440">
    <property type="entry name" value="AdoMet_MTases"/>
    <property type="match status" value="1"/>
</dbReference>
<evidence type="ECO:0000256" key="2">
    <source>
        <dbReference type="ARBA" id="ARBA00022490"/>
    </source>
</evidence>
<keyword evidence="2" id="KW-0963">Cytoplasm</keyword>
<keyword evidence="11" id="KW-1185">Reference proteome</keyword>
<organism evidence="10 11">
    <name type="scientific">Paenibacillus mendelii</name>
    <dbReference type="NCBI Taxonomy" id="206163"/>
    <lineage>
        <taxon>Bacteria</taxon>
        <taxon>Bacillati</taxon>
        <taxon>Bacillota</taxon>
        <taxon>Bacilli</taxon>
        <taxon>Bacillales</taxon>
        <taxon>Paenibacillaceae</taxon>
        <taxon>Paenibacillus</taxon>
    </lineage>
</organism>
<feature type="domain" description="PUA" evidence="9">
    <location>
        <begin position="4"/>
        <end position="89"/>
    </location>
</feature>
<keyword evidence="3" id="KW-0698">rRNA processing</keyword>
<dbReference type="PANTHER" id="PTHR42873">
    <property type="entry name" value="RIBOSOMAL RNA LARGE SUBUNIT METHYLTRANSFERASE"/>
    <property type="match status" value="1"/>
</dbReference>
<dbReference type="Gene3D" id="2.30.130.10">
    <property type="entry name" value="PUA domain"/>
    <property type="match status" value="1"/>
</dbReference>
<protein>
    <submittedName>
        <fullName evidence="10">Class I SAM-dependent rRNA methyltransferase</fullName>
        <ecNumber evidence="10">2.1.1.-</ecNumber>
    </submittedName>
</protein>
<dbReference type="CDD" id="cd21153">
    <property type="entry name" value="PUA_RlmI"/>
    <property type="match status" value="1"/>
</dbReference>
<evidence type="ECO:0000259" key="9">
    <source>
        <dbReference type="SMART" id="SM00359"/>
    </source>
</evidence>
<dbReference type="PROSITE" id="PS50890">
    <property type="entry name" value="PUA"/>
    <property type="match status" value="1"/>
</dbReference>
<dbReference type="EMBL" id="JBHLVF010000041">
    <property type="protein sequence ID" value="MFC0395473.1"/>
    <property type="molecule type" value="Genomic_DNA"/>
</dbReference>
<sequence>MERAKIILKRDRKKRLEQGHPWLFASEIDRMDGTAVPGALVDIVNHQGRYLATGYWNPQSQITVRIVAYTELQTMDEEFFRERFEHCARHRRRFVDGSDCRLVYGEADFLPGLIVDRFGEVLVIQLLTLGMDVNRDTIVRMLIEVFSPQGIYERSDVSVRALEGLEERTGVLYGECPRIVDIRENGLLMEVDIVEGQKTGYFFDQRENRASIAPLMNGWGARSGIGLMERLQEELPEGWPTDSPGSASPDDAAVVETDIAGDDTGALQTLQQSVLVPVNANGNIVTYPYWDGATVLECFAHTGSFTLHACKYGAKKVTCLDVSEHAIETARRNVARNGFEDRVEFVVADAFDYLRVQAKGLSDRIERGKAGGSGASKTDTSKPLGAAGRTWDVVILDPPAFAKTKSAVQGAIRGYKDINLQGLKLVNEGGYLVTASCSYHMRPDLFLETIQAAAVDAGKVLRLIEWRAAGKDHPQIVGVSEGHYLKFGIFEVRSR</sequence>
<dbReference type="GO" id="GO:0032259">
    <property type="term" value="P:methylation"/>
    <property type="evidence" value="ECO:0007669"/>
    <property type="project" value="UniProtKB-KW"/>
</dbReference>
<name>A0ABV6JLQ3_9BACL</name>
<dbReference type="InterPro" id="IPR002478">
    <property type="entry name" value="PUA"/>
</dbReference>
<dbReference type="Gene3D" id="3.40.50.150">
    <property type="entry name" value="Vaccinia Virus protein VP39"/>
    <property type="match status" value="1"/>
</dbReference>